<dbReference type="Proteomes" id="UP000051751">
    <property type="component" value="Unassembled WGS sequence"/>
</dbReference>
<keyword evidence="4" id="KW-0762">Sugar transport</keyword>
<dbReference type="PATRIC" id="fig|81857.3.peg.1839"/>
<comment type="caution">
    <text evidence="10">The sequence shown here is derived from an EMBL/GenBank/DDBJ whole genome shotgun (WGS) entry which is preliminary data.</text>
</comment>
<dbReference type="EMBL" id="JQAT01000005">
    <property type="protein sequence ID" value="KRN27981.1"/>
    <property type="molecule type" value="Genomic_DNA"/>
</dbReference>
<dbReference type="AlphaFoldDB" id="A0A0R2G0I9"/>
<dbReference type="STRING" id="81857.IV38_GL001822"/>
<feature type="transmembrane region" description="Helical" evidence="8">
    <location>
        <begin position="177"/>
        <end position="197"/>
    </location>
</feature>
<dbReference type="CDD" id="cd23110">
    <property type="entry name" value="GRP"/>
    <property type="match status" value="1"/>
</dbReference>
<feature type="transmembrane region" description="Helical" evidence="8">
    <location>
        <begin position="88"/>
        <end position="107"/>
    </location>
</feature>
<dbReference type="EMBL" id="JQAZ01000006">
    <property type="protein sequence ID" value="KRN30548.1"/>
    <property type="molecule type" value="Genomic_DNA"/>
</dbReference>
<evidence type="ECO:0000256" key="2">
    <source>
        <dbReference type="ARBA" id="ARBA00006117"/>
    </source>
</evidence>
<accession>A0A0R2G0I9</accession>
<evidence type="ECO:0000256" key="5">
    <source>
        <dbReference type="ARBA" id="ARBA00022692"/>
    </source>
</evidence>
<reference evidence="11 12" key="1">
    <citation type="journal article" date="2015" name="Genome Announc.">
        <title>Expanding the biotechnology potential of lactobacilli through comparative genomics of 213 strains and associated genera.</title>
        <authorList>
            <person name="Sun Z."/>
            <person name="Harris H.M."/>
            <person name="McCann A."/>
            <person name="Guo C."/>
            <person name="Argimon S."/>
            <person name="Zhang W."/>
            <person name="Yang X."/>
            <person name="Jeffery I.B."/>
            <person name="Cooney J.C."/>
            <person name="Kagawa T.F."/>
            <person name="Liu W."/>
            <person name="Song Y."/>
            <person name="Salvetti E."/>
            <person name="Wrobel A."/>
            <person name="Rasinkangas P."/>
            <person name="Parkhill J."/>
            <person name="Rea M.C."/>
            <person name="O'Sullivan O."/>
            <person name="Ritari J."/>
            <person name="Douillard F.P."/>
            <person name="Paul Ross R."/>
            <person name="Yang R."/>
            <person name="Briner A.E."/>
            <person name="Felis G.E."/>
            <person name="de Vos W.M."/>
            <person name="Barrangou R."/>
            <person name="Klaenhammer T.R."/>
            <person name="Caufield P.W."/>
            <person name="Cui Y."/>
            <person name="Zhang H."/>
            <person name="O'Toole P.W."/>
        </authorList>
    </citation>
    <scope>NUCLEOTIDE SEQUENCE [LARGE SCALE GENOMIC DNA]</scope>
    <source>
        <strain evidence="9 12">ATCC BAA-66</strain>
        <strain evidence="10 11">DSM 13344</strain>
    </source>
</reference>
<dbReference type="SUPFAM" id="SSF103481">
    <property type="entry name" value="Multidrug resistance efflux transporter EmrE"/>
    <property type="match status" value="2"/>
</dbReference>
<dbReference type="GO" id="GO:0015144">
    <property type="term" value="F:carbohydrate transmembrane transporter activity"/>
    <property type="evidence" value="ECO:0007669"/>
    <property type="project" value="InterPro"/>
</dbReference>
<keyword evidence="3" id="KW-0813">Transport</keyword>
<dbReference type="GO" id="GO:0005886">
    <property type="term" value="C:plasma membrane"/>
    <property type="evidence" value="ECO:0007669"/>
    <property type="project" value="UniProtKB-SubCell"/>
</dbReference>
<feature type="transmembrane region" description="Helical" evidence="8">
    <location>
        <begin position="146"/>
        <end position="165"/>
    </location>
</feature>
<protein>
    <submittedName>
        <fullName evidence="10">Glucose uptake protein</fullName>
    </submittedName>
</protein>
<evidence type="ECO:0000256" key="4">
    <source>
        <dbReference type="ARBA" id="ARBA00022597"/>
    </source>
</evidence>
<dbReference type="PANTHER" id="PTHR16119:SF17">
    <property type="entry name" value="TRANSMEMBRANE PROTEIN 144"/>
    <property type="match status" value="1"/>
</dbReference>
<keyword evidence="6 8" id="KW-1133">Transmembrane helix</keyword>
<evidence type="ECO:0000256" key="6">
    <source>
        <dbReference type="ARBA" id="ARBA00022989"/>
    </source>
</evidence>
<comment type="similarity">
    <text evidence="2">Belongs to the GRP transporter (TC 2.A.7.5) family.</text>
</comment>
<evidence type="ECO:0000256" key="8">
    <source>
        <dbReference type="SAM" id="Phobius"/>
    </source>
</evidence>
<feature type="transmembrane region" description="Helical" evidence="8">
    <location>
        <begin position="55"/>
        <end position="76"/>
    </location>
</feature>
<feature type="transmembrane region" description="Helical" evidence="8">
    <location>
        <begin position="209"/>
        <end position="229"/>
    </location>
</feature>
<evidence type="ECO:0000313" key="11">
    <source>
        <dbReference type="Proteomes" id="UP000051645"/>
    </source>
</evidence>
<evidence type="ECO:0000313" key="10">
    <source>
        <dbReference type="EMBL" id="KRN30548.1"/>
    </source>
</evidence>
<feature type="transmembrane region" description="Helical" evidence="8">
    <location>
        <begin position="6"/>
        <end position="24"/>
    </location>
</feature>
<evidence type="ECO:0000313" key="9">
    <source>
        <dbReference type="EMBL" id="KRN27981.1"/>
    </source>
</evidence>
<keyword evidence="5 8" id="KW-0812">Transmembrane</keyword>
<feature type="transmembrane region" description="Helical" evidence="8">
    <location>
        <begin position="266"/>
        <end position="285"/>
    </location>
</feature>
<dbReference type="Gene3D" id="1.10.3730.20">
    <property type="match status" value="2"/>
</dbReference>
<feature type="transmembrane region" description="Helical" evidence="8">
    <location>
        <begin position="235"/>
        <end position="257"/>
    </location>
</feature>
<evidence type="ECO:0000256" key="7">
    <source>
        <dbReference type="ARBA" id="ARBA00023136"/>
    </source>
</evidence>
<dbReference type="InterPro" id="IPR037185">
    <property type="entry name" value="EmrE-like"/>
</dbReference>
<keyword evidence="11" id="KW-1185">Reference proteome</keyword>
<sequence length="286" mass="30501">MKYLIAIIPAIGWGIQPLIVGKIGGKPSNQILGTGIGAFIVGLIILMMSGTTSGMAFWLSLLSGLFWVIGQVGQYISYTKMSVANTMPITTGLQVIGTSLIGVLIFGEWQGTFAKWIGAFAIVLIIIGVTMTTVKDKSDGKAKEDQSILAGLAVLVPTTIGYWVYSALPKMVKSSSLEIFFPQMLGILLGALIYVLISRQGQAFRQKESWQSVSVGLVFGVSALAYIFSAKENGVATAYVITQLNVVIATLGSILILHEHKSHRELVFTLSGLVLIVIGSVATAFL</sequence>
<keyword evidence="7 8" id="KW-0472">Membrane</keyword>
<feature type="transmembrane region" description="Helical" evidence="8">
    <location>
        <begin position="113"/>
        <end position="134"/>
    </location>
</feature>
<dbReference type="Proteomes" id="UP000051645">
    <property type="component" value="Unassembled WGS sequence"/>
</dbReference>
<comment type="subcellular location">
    <subcellularLocation>
        <location evidence="1">Cell membrane</location>
        <topology evidence="1">Multi-pass membrane protein</topology>
    </subcellularLocation>
</comment>
<proteinExistence type="inferred from homology"/>
<dbReference type="PANTHER" id="PTHR16119">
    <property type="entry name" value="TRANSMEMBRANE PROTEIN 144"/>
    <property type="match status" value="1"/>
</dbReference>
<dbReference type="OrthoDB" id="1452595at2"/>
<dbReference type="RefSeq" id="WP_057770430.1">
    <property type="nucleotide sequence ID" value="NZ_JQAT01000005.1"/>
</dbReference>
<gene>
    <name evidence="9" type="ORF">IV38_GL001822</name>
    <name evidence="10" type="ORF">IV40_GL001733</name>
</gene>
<evidence type="ECO:0000313" key="12">
    <source>
        <dbReference type="Proteomes" id="UP000051751"/>
    </source>
</evidence>
<feature type="transmembrane region" description="Helical" evidence="8">
    <location>
        <begin position="31"/>
        <end position="49"/>
    </location>
</feature>
<organism evidence="10 11">
    <name type="scientific">Lactobacillus selangorensis</name>
    <dbReference type="NCBI Taxonomy" id="81857"/>
    <lineage>
        <taxon>Bacteria</taxon>
        <taxon>Bacillati</taxon>
        <taxon>Bacillota</taxon>
        <taxon>Bacilli</taxon>
        <taxon>Lactobacillales</taxon>
        <taxon>Lactobacillaceae</taxon>
        <taxon>Lactobacillus</taxon>
    </lineage>
</organism>
<dbReference type="InterPro" id="IPR010651">
    <property type="entry name" value="Sugar_transport"/>
</dbReference>
<name>A0A0R2G0I9_9LACO</name>
<evidence type="ECO:0000256" key="3">
    <source>
        <dbReference type="ARBA" id="ARBA00022448"/>
    </source>
</evidence>
<evidence type="ECO:0000256" key="1">
    <source>
        <dbReference type="ARBA" id="ARBA00004651"/>
    </source>
</evidence>
<dbReference type="Pfam" id="PF06800">
    <property type="entry name" value="Sugar_transport"/>
    <property type="match status" value="1"/>
</dbReference>